<gene>
    <name evidence="2" type="ORF">FHU32_001557</name>
</gene>
<name>A0A8I0CL80_9CORY</name>
<protein>
    <submittedName>
        <fullName evidence="2">Uncharacterized protein</fullName>
    </submittedName>
</protein>
<feature type="region of interest" description="Disordered" evidence="1">
    <location>
        <begin position="1"/>
        <end position="73"/>
    </location>
</feature>
<dbReference type="EMBL" id="JACHWT010000006">
    <property type="protein sequence ID" value="MBB3116322.1"/>
    <property type="molecule type" value="Genomic_DNA"/>
</dbReference>
<dbReference type="Proteomes" id="UP000612712">
    <property type="component" value="Unassembled WGS sequence"/>
</dbReference>
<dbReference type="AlphaFoldDB" id="A0A8I0CL80"/>
<sequence length="73" mass="7260">MAVSVHETASREQRHEHRFPTLWLPLSHSVGGRTGPSGTGPQRVSGGGAPARGTTAGVAAGGSPDGSAEVSAD</sequence>
<reference evidence="2" key="1">
    <citation type="submission" date="2020-08" db="EMBL/GenBank/DDBJ databases">
        <title>Sequencing the genomes of 1000 actinobacteria strains.</title>
        <authorList>
            <person name="Klenk H.-P."/>
        </authorList>
    </citation>
    <scope>NUCLEOTIDE SEQUENCE</scope>
    <source>
        <strain evidence="2">DSM 20582</strain>
    </source>
</reference>
<evidence type="ECO:0000313" key="3">
    <source>
        <dbReference type="Proteomes" id="UP000612712"/>
    </source>
</evidence>
<evidence type="ECO:0000313" key="2">
    <source>
        <dbReference type="EMBL" id="MBB3116322.1"/>
    </source>
</evidence>
<proteinExistence type="predicted"/>
<accession>A0A8I0CL80</accession>
<evidence type="ECO:0000256" key="1">
    <source>
        <dbReference type="SAM" id="MobiDB-lite"/>
    </source>
</evidence>
<organism evidence="2 3">
    <name type="scientific">Corynebacterium bovis DSM 20582 = CIP 54.80</name>
    <dbReference type="NCBI Taxonomy" id="927655"/>
    <lineage>
        <taxon>Bacteria</taxon>
        <taxon>Bacillati</taxon>
        <taxon>Actinomycetota</taxon>
        <taxon>Actinomycetes</taxon>
        <taxon>Mycobacteriales</taxon>
        <taxon>Corynebacteriaceae</taxon>
        <taxon>Corynebacterium</taxon>
    </lineage>
</organism>
<feature type="compositionally biased region" description="Basic and acidic residues" evidence="1">
    <location>
        <begin position="8"/>
        <end position="19"/>
    </location>
</feature>
<comment type="caution">
    <text evidence="2">The sequence shown here is derived from an EMBL/GenBank/DDBJ whole genome shotgun (WGS) entry which is preliminary data.</text>
</comment>